<keyword evidence="7" id="KW-0057">Aromatic amino acid biosynthesis</keyword>
<dbReference type="InterPro" id="IPR013785">
    <property type="entry name" value="Aldolase_TIM"/>
</dbReference>
<dbReference type="GO" id="GO:0004640">
    <property type="term" value="F:phosphoribosylanthranilate isomerase activity"/>
    <property type="evidence" value="ECO:0007669"/>
    <property type="project" value="TreeGrafter"/>
</dbReference>
<keyword evidence="8" id="KW-0456">Lyase</keyword>
<keyword evidence="4" id="KW-0028">Amino-acid biosynthesis</keyword>
<keyword evidence="5" id="KW-0210">Decarboxylase</keyword>
<name>A0AAE0L022_9CHLO</name>
<dbReference type="EC" id="4.1.1.48" evidence="3"/>
<comment type="catalytic activity">
    <reaction evidence="1">
        <text>1-(2-carboxyphenylamino)-1-deoxy-D-ribulose 5-phosphate + H(+) = (1S,2R)-1-C-(indol-3-yl)glycerol 3-phosphate + CO2 + H2O</text>
        <dbReference type="Rhea" id="RHEA:23476"/>
        <dbReference type="ChEBI" id="CHEBI:15377"/>
        <dbReference type="ChEBI" id="CHEBI:15378"/>
        <dbReference type="ChEBI" id="CHEBI:16526"/>
        <dbReference type="ChEBI" id="CHEBI:58613"/>
        <dbReference type="ChEBI" id="CHEBI:58866"/>
        <dbReference type="EC" id="4.1.1.48"/>
    </reaction>
</comment>
<keyword evidence="11" id="KW-1185">Reference proteome</keyword>
<sequence>MNNKLYSSVAIQRQLLASSAKNLASYLKYSSRHSGSRHGKCLLTRCGPNELGPTIKRKAQEIRSRIESLGEEGVEFQLRAAQPARIPHHLLATISDVAIQKNRIALFVEVTREGFESSEAVATRCSRLVQWGCDGVAVWTDIAFTPEGCADLQRVCDEVEVPVLRLDYAIHPLQLTETTQAGAAGINLINAVLSDAAPRMLALCDNLKLDYALEVVNEEELQAGINHGCKVFGINLSVGLSLAIPGFKHDMACRLTQQIPFSALSVVGVSTLEEAVDVKEAGATAVLLKKEALAGKSDQEQRDFITELLQRLSDTMF</sequence>
<dbReference type="GO" id="GO:0004425">
    <property type="term" value="F:indole-3-glycerol-phosphate synthase activity"/>
    <property type="evidence" value="ECO:0007669"/>
    <property type="project" value="UniProtKB-EC"/>
</dbReference>
<protein>
    <recommendedName>
        <fullName evidence="3">indole-3-glycerol-phosphate synthase</fullName>
        <ecNumber evidence="3">4.1.1.48</ecNumber>
    </recommendedName>
</protein>
<feature type="domain" description="Indole-3-glycerol phosphate synthase" evidence="9">
    <location>
        <begin position="101"/>
        <end position="301"/>
    </location>
</feature>
<dbReference type="Gene3D" id="3.20.20.70">
    <property type="entry name" value="Aldolase class I"/>
    <property type="match status" value="1"/>
</dbReference>
<reference evidence="10 11" key="1">
    <citation type="journal article" date="2015" name="Genome Biol. Evol.">
        <title>Comparative Genomics of a Bacterivorous Green Alga Reveals Evolutionary Causalities and Consequences of Phago-Mixotrophic Mode of Nutrition.</title>
        <authorList>
            <person name="Burns J.A."/>
            <person name="Paasch A."/>
            <person name="Narechania A."/>
            <person name="Kim E."/>
        </authorList>
    </citation>
    <scope>NUCLEOTIDE SEQUENCE [LARGE SCALE GENOMIC DNA]</scope>
    <source>
        <strain evidence="10 11">PLY_AMNH</strain>
    </source>
</reference>
<evidence type="ECO:0000256" key="2">
    <source>
        <dbReference type="ARBA" id="ARBA00004696"/>
    </source>
</evidence>
<evidence type="ECO:0000313" key="10">
    <source>
        <dbReference type="EMBL" id="KAK3267106.1"/>
    </source>
</evidence>
<dbReference type="EMBL" id="LGRX02012617">
    <property type="protein sequence ID" value="KAK3267106.1"/>
    <property type="molecule type" value="Genomic_DNA"/>
</dbReference>
<keyword evidence="6" id="KW-0822">Tryptophan biosynthesis</keyword>
<comment type="caution">
    <text evidence="10">The sequence shown here is derived from an EMBL/GenBank/DDBJ whole genome shotgun (WGS) entry which is preliminary data.</text>
</comment>
<organism evidence="10 11">
    <name type="scientific">Cymbomonas tetramitiformis</name>
    <dbReference type="NCBI Taxonomy" id="36881"/>
    <lineage>
        <taxon>Eukaryota</taxon>
        <taxon>Viridiplantae</taxon>
        <taxon>Chlorophyta</taxon>
        <taxon>Pyramimonadophyceae</taxon>
        <taxon>Pyramimonadales</taxon>
        <taxon>Pyramimonadaceae</taxon>
        <taxon>Cymbomonas</taxon>
    </lineage>
</organism>
<evidence type="ECO:0000313" key="11">
    <source>
        <dbReference type="Proteomes" id="UP001190700"/>
    </source>
</evidence>
<evidence type="ECO:0000256" key="8">
    <source>
        <dbReference type="ARBA" id="ARBA00023239"/>
    </source>
</evidence>
<gene>
    <name evidence="10" type="ORF">CYMTET_24311</name>
</gene>
<dbReference type="PANTHER" id="PTHR22854">
    <property type="entry name" value="TRYPTOPHAN BIOSYNTHESIS PROTEIN"/>
    <property type="match status" value="1"/>
</dbReference>
<dbReference type="GO" id="GO:0000162">
    <property type="term" value="P:L-tryptophan biosynthetic process"/>
    <property type="evidence" value="ECO:0007669"/>
    <property type="project" value="UniProtKB-KW"/>
</dbReference>
<dbReference type="SUPFAM" id="SSF51366">
    <property type="entry name" value="Ribulose-phoshate binding barrel"/>
    <property type="match status" value="1"/>
</dbReference>
<comment type="pathway">
    <text evidence="2">Amino-acid biosynthesis; L-tryptophan biosynthesis; L-tryptophan from chorismate: step 4/5.</text>
</comment>
<evidence type="ECO:0000256" key="3">
    <source>
        <dbReference type="ARBA" id="ARBA00012362"/>
    </source>
</evidence>
<dbReference type="AlphaFoldDB" id="A0AAE0L022"/>
<dbReference type="InterPro" id="IPR011060">
    <property type="entry name" value="RibuloseP-bd_barrel"/>
</dbReference>
<accession>A0AAE0L022</accession>
<evidence type="ECO:0000256" key="6">
    <source>
        <dbReference type="ARBA" id="ARBA00022822"/>
    </source>
</evidence>
<evidence type="ECO:0000259" key="9">
    <source>
        <dbReference type="Pfam" id="PF00218"/>
    </source>
</evidence>
<dbReference type="InterPro" id="IPR013798">
    <property type="entry name" value="Indole-3-glycerol_P_synth_dom"/>
</dbReference>
<evidence type="ECO:0000256" key="1">
    <source>
        <dbReference type="ARBA" id="ARBA00001633"/>
    </source>
</evidence>
<evidence type="ECO:0000256" key="7">
    <source>
        <dbReference type="ARBA" id="ARBA00023141"/>
    </source>
</evidence>
<dbReference type="InterPro" id="IPR045186">
    <property type="entry name" value="Indole-3-glycerol_P_synth"/>
</dbReference>
<evidence type="ECO:0000256" key="4">
    <source>
        <dbReference type="ARBA" id="ARBA00022605"/>
    </source>
</evidence>
<evidence type="ECO:0000256" key="5">
    <source>
        <dbReference type="ARBA" id="ARBA00022793"/>
    </source>
</evidence>
<proteinExistence type="predicted"/>
<dbReference type="Pfam" id="PF00218">
    <property type="entry name" value="IGPS"/>
    <property type="match status" value="1"/>
</dbReference>
<dbReference type="Proteomes" id="UP001190700">
    <property type="component" value="Unassembled WGS sequence"/>
</dbReference>
<dbReference type="PANTHER" id="PTHR22854:SF2">
    <property type="entry name" value="INDOLE-3-GLYCEROL-PHOSPHATE SYNTHASE"/>
    <property type="match status" value="1"/>
</dbReference>